<evidence type="ECO:0000313" key="1">
    <source>
        <dbReference type="Proteomes" id="UP000035642"/>
    </source>
</evidence>
<sequence>MNIAGMGLQPRGGSSITCDTVSSIPTTITSGTWRKFPLLKFKQQIFGLRFIMFSFGQGSSEYDRRFPIQSATLLWSEISNAMWPSNSVYDGNPLLFTFSNVRDHLCYFVKKGCFTL</sequence>
<organism evidence="1 2">
    <name type="scientific">Angiostrongylus cantonensis</name>
    <name type="common">Rat lungworm</name>
    <dbReference type="NCBI Taxonomy" id="6313"/>
    <lineage>
        <taxon>Eukaryota</taxon>
        <taxon>Metazoa</taxon>
        <taxon>Ecdysozoa</taxon>
        <taxon>Nematoda</taxon>
        <taxon>Chromadorea</taxon>
        <taxon>Rhabditida</taxon>
        <taxon>Rhabditina</taxon>
        <taxon>Rhabditomorpha</taxon>
        <taxon>Strongyloidea</taxon>
        <taxon>Metastrongylidae</taxon>
        <taxon>Angiostrongylus</taxon>
    </lineage>
</organism>
<reference evidence="2" key="2">
    <citation type="submission" date="2017-02" db="UniProtKB">
        <authorList>
            <consortium name="WormBaseParasite"/>
        </authorList>
    </citation>
    <scope>IDENTIFICATION</scope>
</reference>
<name>A0A0K0D7C1_ANGCA</name>
<evidence type="ECO:0000313" key="2">
    <source>
        <dbReference type="WBParaSite" id="ACAC_0000596601-mRNA-1"/>
    </source>
</evidence>
<keyword evidence="1" id="KW-1185">Reference proteome</keyword>
<dbReference type="Proteomes" id="UP000035642">
    <property type="component" value="Unassembled WGS sequence"/>
</dbReference>
<protein>
    <submittedName>
        <fullName evidence="2">Uncharacterized protein</fullName>
    </submittedName>
</protein>
<dbReference type="AlphaFoldDB" id="A0A0K0D7C1"/>
<accession>A0A0K0D7C1</accession>
<reference evidence="1" key="1">
    <citation type="submission" date="2012-09" db="EMBL/GenBank/DDBJ databases">
        <authorList>
            <person name="Martin A.A."/>
        </authorList>
    </citation>
    <scope>NUCLEOTIDE SEQUENCE</scope>
</reference>
<dbReference type="WBParaSite" id="ACAC_0000596601-mRNA-1">
    <property type="protein sequence ID" value="ACAC_0000596601-mRNA-1"/>
    <property type="gene ID" value="ACAC_0000596601"/>
</dbReference>
<proteinExistence type="predicted"/>